<evidence type="ECO:0000313" key="2">
    <source>
        <dbReference type="EMBL" id="QHI68353.1"/>
    </source>
</evidence>
<proteinExistence type="inferred from homology"/>
<keyword evidence="3" id="KW-1185">Reference proteome</keyword>
<dbReference type="InterPro" id="IPR036777">
    <property type="entry name" value="Channel_Tsx-like_sf"/>
</dbReference>
<dbReference type="RefSeq" id="WP_160626590.1">
    <property type="nucleotide sequence ID" value="NZ_CP047593.1"/>
</dbReference>
<evidence type="ECO:0000313" key="3">
    <source>
        <dbReference type="Proteomes" id="UP000464954"/>
    </source>
</evidence>
<dbReference type="KEGG" id="taer:GT409_02405"/>
<protein>
    <recommendedName>
        <fullName evidence="4">DUF5020 family protein</fullName>
    </recommendedName>
</protein>
<organism evidence="2 3">
    <name type="scientific">Tichowtungia aerotolerans</name>
    <dbReference type="NCBI Taxonomy" id="2697043"/>
    <lineage>
        <taxon>Bacteria</taxon>
        <taxon>Pseudomonadati</taxon>
        <taxon>Kiritimatiellota</taxon>
        <taxon>Tichowtungiia</taxon>
        <taxon>Tichowtungiales</taxon>
        <taxon>Tichowtungiaceae</taxon>
        <taxon>Tichowtungia</taxon>
    </lineage>
</organism>
<dbReference type="InterPro" id="IPR018013">
    <property type="entry name" value="Channel_Tsx-like"/>
</dbReference>
<dbReference type="AlphaFoldDB" id="A0A6P1M5S6"/>
<dbReference type="Pfam" id="PF03502">
    <property type="entry name" value="Channel_Tsx"/>
    <property type="match status" value="1"/>
</dbReference>
<dbReference type="GO" id="GO:0009279">
    <property type="term" value="C:cell outer membrane"/>
    <property type="evidence" value="ECO:0007669"/>
    <property type="project" value="InterPro"/>
</dbReference>
<dbReference type="Proteomes" id="UP000464954">
    <property type="component" value="Chromosome"/>
</dbReference>
<gene>
    <name evidence="2" type="ORF">GT409_02405</name>
</gene>
<comment type="similarity">
    <text evidence="1">Belongs to the nucleoside-specific channel-forming outer membrane porin (Tsx) (TC 1.B.10) family.</text>
</comment>
<dbReference type="SUPFAM" id="SSF111364">
    <property type="entry name" value="Tsx-like channel"/>
    <property type="match status" value="1"/>
</dbReference>
<dbReference type="Gene3D" id="2.40.230.20">
    <property type="entry name" value="Nucleoside-specific channel-forming protein, Tsx-like"/>
    <property type="match status" value="1"/>
</dbReference>
<evidence type="ECO:0008006" key="4">
    <source>
        <dbReference type="Google" id="ProtNLM"/>
    </source>
</evidence>
<dbReference type="EMBL" id="CP047593">
    <property type="protein sequence ID" value="QHI68353.1"/>
    <property type="molecule type" value="Genomic_DNA"/>
</dbReference>
<evidence type="ECO:0000256" key="1">
    <source>
        <dbReference type="ARBA" id="ARBA00008728"/>
    </source>
</evidence>
<accession>A0A6P1M5S6</accession>
<name>A0A6P1M5S6_9BACT</name>
<sequence>MKKKVLAGLIVVLAGVGMAGDFLQWQDNSLTYLYGENFKLDPETQQTITFEHVSGWAYGDLFIFVDGIYFNGERDSERNRATFYGEVAPRLSLSKILGQDLSVLFIKDWLVAGCYEFGENSDENVLVGAGVDLDIPGFDFFQLNVYRRYNDHAEAPESYQITPVWKMTIPVADTTVVFDGFIDWVIDDATRNLHICPQLKLDVGTLVGLDANKLYAGIEYDYWKNKYGVRDGSFGLDTDQNTFSGIVKYHF</sequence>
<reference evidence="2 3" key="1">
    <citation type="submission" date="2020-01" db="EMBL/GenBank/DDBJ databases">
        <title>Ponticoccus aerotolerans gen. nov., sp. nov., an anaerobic bacterium and proposal of Ponticoccusceae fam. nov., Ponticoccusles ord. nov. and Ponticoccuse classis nov. in the phylum Kiritimatiellaeota.</title>
        <authorList>
            <person name="Zhou L.Y."/>
            <person name="Du Z.J."/>
        </authorList>
    </citation>
    <scope>NUCLEOTIDE SEQUENCE [LARGE SCALE GENOMIC DNA]</scope>
    <source>
        <strain evidence="2 3">S-5007</strain>
    </source>
</reference>